<dbReference type="Proteomes" id="UP000886520">
    <property type="component" value="Chromosome 24"/>
</dbReference>
<name>A0A9D4U1P7_ADICA</name>
<dbReference type="AlphaFoldDB" id="A0A9D4U1P7"/>
<organism evidence="1 2">
    <name type="scientific">Adiantum capillus-veneris</name>
    <name type="common">Maidenhair fern</name>
    <dbReference type="NCBI Taxonomy" id="13818"/>
    <lineage>
        <taxon>Eukaryota</taxon>
        <taxon>Viridiplantae</taxon>
        <taxon>Streptophyta</taxon>
        <taxon>Embryophyta</taxon>
        <taxon>Tracheophyta</taxon>
        <taxon>Polypodiopsida</taxon>
        <taxon>Polypodiidae</taxon>
        <taxon>Polypodiales</taxon>
        <taxon>Pteridineae</taxon>
        <taxon>Pteridaceae</taxon>
        <taxon>Vittarioideae</taxon>
        <taxon>Adiantum</taxon>
    </lineage>
</organism>
<protein>
    <submittedName>
        <fullName evidence="1">Uncharacterized protein</fullName>
    </submittedName>
</protein>
<sequence>MTSYDMDFSLQLNVRSLSSTHRSSPSGFLNMLLQYLTQPFTLGWPCTSLLSAIRAHFWMPQKSCTNSHTRLMSMPILALSPPFHLQD</sequence>
<dbReference type="EMBL" id="JABFUD020000024">
    <property type="protein sequence ID" value="KAI5059991.1"/>
    <property type="molecule type" value="Genomic_DNA"/>
</dbReference>
<gene>
    <name evidence="1" type="ORF">GOP47_0024411</name>
</gene>
<comment type="caution">
    <text evidence="1">The sequence shown here is derived from an EMBL/GenBank/DDBJ whole genome shotgun (WGS) entry which is preliminary data.</text>
</comment>
<proteinExistence type="predicted"/>
<evidence type="ECO:0000313" key="2">
    <source>
        <dbReference type="Proteomes" id="UP000886520"/>
    </source>
</evidence>
<keyword evidence="2" id="KW-1185">Reference proteome</keyword>
<reference evidence="1" key="1">
    <citation type="submission" date="2021-01" db="EMBL/GenBank/DDBJ databases">
        <title>Adiantum capillus-veneris genome.</title>
        <authorList>
            <person name="Fang Y."/>
            <person name="Liao Q."/>
        </authorList>
    </citation>
    <scope>NUCLEOTIDE SEQUENCE</scope>
    <source>
        <strain evidence="1">H3</strain>
        <tissue evidence="1">Leaf</tissue>
    </source>
</reference>
<accession>A0A9D4U1P7</accession>
<evidence type="ECO:0000313" key="1">
    <source>
        <dbReference type="EMBL" id="KAI5059991.1"/>
    </source>
</evidence>